<gene>
    <name evidence="1" type="ORF">ED312_08525</name>
</gene>
<evidence type="ECO:0000313" key="2">
    <source>
        <dbReference type="Proteomes" id="UP000267469"/>
    </source>
</evidence>
<accession>A0A3N0EKP7</accession>
<dbReference type="AlphaFoldDB" id="A0A3N0EKP7"/>
<organism evidence="1 2">
    <name type="scientific">Sinomicrobium pectinilyticum</name>
    <dbReference type="NCBI Taxonomy" id="1084421"/>
    <lineage>
        <taxon>Bacteria</taxon>
        <taxon>Pseudomonadati</taxon>
        <taxon>Bacteroidota</taxon>
        <taxon>Flavobacteriia</taxon>
        <taxon>Flavobacteriales</taxon>
        <taxon>Flavobacteriaceae</taxon>
        <taxon>Sinomicrobium</taxon>
    </lineage>
</organism>
<protein>
    <submittedName>
        <fullName evidence="1">Uncharacterized protein</fullName>
    </submittedName>
</protein>
<name>A0A3N0EKP7_SINP1</name>
<proteinExistence type="predicted"/>
<dbReference type="EMBL" id="RJTM01000059">
    <property type="protein sequence ID" value="RNL88483.1"/>
    <property type="molecule type" value="Genomic_DNA"/>
</dbReference>
<reference evidence="1 2" key="1">
    <citation type="submission" date="2018-10" db="EMBL/GenBank/DDBJ databases">
        <title>Sinomicrobium pectinilyticum sp. nov., a pectinase-producing bacterium isolated from alkaline and saline soil, and emended description of the genus Sinomicrobium.</title>
        <authorList>
            <person name="Cheng B."/>
            <person name="Li C."/>
            <person name="Lai Q."/>
            <person name="Du M."/>
            <person name="Shao Z."/>
            <person name="Xu P."/>
            <person name="Yang C."/>
        </authorList>
    </citation>
    <scope>NUCLEOTIDE SEQUENCE [LARGE SCALE GENOMIC DNA]</scope>
    <source>
        <strain evidence="1 2">5DNS001</strain>
    </source>
</reference>
<evidence type="ECO:0000313" key="1">
    <source>
        <dbReference type="EMBL" id="RNL88483.1"/>
    </source>
</evidence>
<sequence>MIVEFKGKAMGDRSTFARACSAFSGKHPVIFRKTPNLMNVKKPLVFSSLQYIYRGFLIKDQFHRKGAGIKHKRRIIKCVLCSNMLCL</sequence>
<dbReference type="Proteomes" id="UP000267469">
    <property type="component" value="Unassembled WGS sequence"/>
</dbReference>
<keyword evidence="2" id="KW-1185">Reference proteome</keyword>
<comment type="caution">
    <text evidence="1">The sequence shown here is derived from an EMBL/GenBank/DDBJ whole genome shotgun (WGS) entry which is preliminary data.</text>
</comment>